<dbReference type="SUPFAM" id="SSF51197">
    <property type="entry name" value="Clavaminate synthase-like"/>
    <property type="match status" value="1"/>
</dbReference>
<dbReference type="KEGG" id="tasa:A1Q1_05278"/>
<dbReference type="GO" id="GO:0006357">
    <property type="term" value="P:regulation of transcription by RNA polymerase II"/>
    <property type="evidence" value="ECO:0007669"/>
    <property type="project" value="TreeGrafter"/>
</dbReference>
<protein>
    <recommendedName>
        <fullName evidence="5">JmjC domain-containing protein</fullName>
    </recommendedName>
</protein>
<feature type="compositionally biased region" description="Basic and acidic residues" evidence="4">
    <location>
        <begin position="1179"/>
        <end position="1190"/>
    </location>
</feature>
<dbReference type="Proteomes" id="UP000002748">
    <property type="component" value="Unassembled WGS sequence"/>
</dbReference>
<dbReference type="GO" id="GO:0003712">
    <property type="term" value="F:transcription coregulator activity"/>
    <property type="evidence" value="ECO:0007669"/>
    <property type="project" value="TreeGrafter"/>
</dbReference>
<dbReference type="PANTHER" id="PTHR12549:SF38">
    <property type="entry name" value="JMJC DOMAIN-CONTAINING HISTONE DEMETHYLASE 2, ISOFORM A"/>
    <property type="match status" value="1"/>
</dbReference>
<dbReference type="Gene3D" id="2.60.120.650">
    <property type="entry name" value="Cupin"/>
    <property type="match status" value="2"/>
</dbReference>
<accession>J6EP61</accession>
<dbReference type="GO" id="GO:0000785">
    <property type="term" value="C:chromatin"/>
    <property type="evidence" value="ECO:0007669"/>
    <property type="project" value="TreeGrafter"/>
</dbReference>
<feature type="region of interest" description="Disordered" evidence="4">
    <location>
        <begin position="755"/>
        <end position="878"/>
    </location>
</feature>
<comment type="caution">
    <text evidence="6">The sequence shown here is derived from an EMBL/GenBank/DDBJ whole genome shotgun (WGS) entry which is preliminary data.</text>
</comment>
<feature type="region of interest" description="Disordered" evidence="4">
    <location>
        <begin position="1125"/>
        <end position="1161"/>
    </location>
</feature>
<feature type="compositionally biased region" description="Acidic residues" evidence="4">
    <location>
        <begin position="715"/>
        <end position="725"/>
    </location>
</feature>
<feature type="region of interest" description="Disordered" evidence="4">
    <location>
        <begin position="1"/>
        <end position="308"/>
    </location>
</feature>
<evidence type="ECO:0000256" key="2">
    <source>
        <dbReference type="ARBA" id="ARBA00022723"/>
    </source>
</evidence>
<feature type="region of interest" description="Disordered" evidence="4">
    <location>
        <begin position="711"/>
        <end position="741"/>
    </location>
</feature>
<sequence length="1234" mass="137119">MEAELVLRAPSTEPATPAAAPSTTAAPEVAVPEEVVLQSREPSAPAPAPSDEPAKDTESEPIEESAQVEESPLVELAPLPTEFNPDATPPPPLPPKDEEDELAFDPHPDLEPEPEPEHQTETNYEDNPELYRSLAVLTQYDDGDEHAGMEVDYEQQPEEVLEPPVDTAEAVEVEEQVEEPALAEPVANGDAAPTEETGDVETGVNGEADNTAMDVEPEQPPDQQAENVESPIREPSLAPTSPLSDIPDLPQEIDFSEQKQKEPTPPPVKRKPSRAGSEVEEGSAPKKAKKEPEELGPNVRPARAARSRKRLDAQLNIIRDMAPPPEKVAPRQVEGHSANTMPPPALWRLGQVRAVCCQVGRRLVSIPPDKSLRTGKILRPGHFEDIEYPDPVKPMPTNFNTRLTEEHMKRTEELRHIVKNKAIYRGTDASEHRALCDFCASTIFGGYFFCRKCGRDYCLQCERYMSDTTDNLLTSPWPLPDAAKPRLHKCSRGGDDTLPLELPAPGRRVSKANFQHARCDLQPASRFRGDELKEQWKALMDFVLEPGADVEETIKALTLGGDEELEKAVRDWFENQPPPEPKVTHVTDEQLAELYEASKSAPSQKDPAGLETHPFMYIDADKLDNDTFDDLWARGEPIVAYGTRRRFRGSWTPDMFIDRYGQDGCCESLGGPCQLTPGVLDCQDEQFYGATIRSFFTLFKVVGGEETVPTQFETMELDEDEEDEGGQLRPRKGDPVKPPDNVRDFLIQFLADQRAEREAAESQMSSEATADAPTKDMAPTPPSESGERAENGVAVDSNEAEKSDAPNGEAPKGTPPEPEAASAEPHINGKDKPAGERERSKSPEAARSPTKDPKALSEQTSTEEPSQPEKKARKRKAKPVKILKLKDWPIEGDFETNYPDMYHDFSNALPVPDYTRRNGVLNLYSHMYNAFAAREDKGGMGSTRLHMDVADAINILLHASPGPDGKPGCAVWDLFRAEDADKIRQFLMEKFDKMQYKYQDPIHAQMFYLDSALRTELFEKYGVKSFRVYQYPGDAVFIPAGCAHQVCNLANCIKIALDFVSPHFRQENFVRAWKDDVLQLYNVLWYAWTNVRETRQRRKDEAAALRAREAERTAQYARWESGNVTPRFGAATSSVRDETPTSTKSPSKEPEPAPTGPTRGELKQALVDRLMDAAIEREPMPVPAEEEKKRAPTPPPAPQRARISQAVAGNDLMMGLAMKVIQSDMGKGMGDMDE</sequence>
<reference evidence="6 7" key="1">
    <citation type="journal article" date="2012" name="Eukaryot. Cell">
        <title>Draft genome sequence of CBS 2479, the standard type strain of Trichosporon asahii.</title>
        <authorList>
            <person name="Yang R.Y."/>
            <person name="Li H.T."/>
            <person name="Zhu H."/>
            <person name="Zhou G.P."/>
            <person name="Wang M."/>
            <person name="Wang L."/>
        </authorList>
    </citation>
    <scope>NUCLEOTIDE SEQUENCE [LARGE SCALE GENOMIC DNA]</scope>
    <source>
        <strain evidence="7">ATCC 90039 / CBS 2479 / JCM 2466 / KCTC 7840 / NCYC 2677 / UAMH 7654</strain>
    </source>
</reference>
<dbReference type="Pfam" id="PF02373">
    <property type="entry name" value="JmjC"/>
    <property type="match status" value="1"/>
</dbReference>
<comment type="subcellular location">
    <subcellularLocation>
        <location evidence="1">Nucleus</location>
    </subcellularLocation>
</comment>
<feature type="compositionally biased region" description="Acidic residues" evidence="4">
    <location>
        <begin position="151"/>
        <end position="161"/>
    </location>
</feature>
<evidence type="ECO:0000313" key="7">
    <source>
        <dbReference type="Proteomes" id="UP000002748"/>
    </source>
</evidence>
<gene>
    <name evidence="6" type="ORF">A1Q1_05278</name>
</gene>
<dbReference type="InterPro" id="IPR003347">
    <property type="entry name" value="JmjC_dom"/>
</dbReference>
<dbReference type="GO" id="GO:0032454">
    <property type="term" value="F:histone H3K9 demethylase activity"/>
    <property type="evidence" value="ECO:0007669"/>
    <property type="project" value="InterPro"/>
</dbReference>
<dbReference type="GO" id="GO:0046872">
    <property type="term" value="F:metal ion binding"/>
    <property type="evidence" value="ECO:0007669"/>
    <property type="project" value="UniProtKB-KW"/>
</dbReference>
<name>J6EP61_TRIAS</name>
<keyword evidence="3" id="KW-0539">Nucleus</keyword>
<dbReference type="InterPro" id="IPR045109">
    <property type="entry name" value="LSDs-like"/>
</dbReference>
<feature type="compositionally biased region" description="Low complexity" evidence="4">
    <location>
        <begin position="9"/>
        <end position="36"/>
    </location>
</feature>
<dbReference type="AlphaFoldDB" id="J6EP61"/>
<feature type="compositionally biased region" description="Basic and acidic residues" evidence="4">
    <location>
        <begin position="827"/>
        <end position="855"/>
    </location>
</feature>
<dbReference type="GeneID" id="25988790"/>
<dbReference type="HOGENOM" id="CLU_267386_0_0_1"/>
<evidence type="ECO:0000313" key="6">
    <source>
        <dbReference type="EMBL" id="EJT46194.1"/>
    </source>
</evidence>
<dbReference type="GO" id="GO:0000118">
    <property type="term" value="C:histone deacetylase complex"/>
    <property type="evidence" value="ECO:0007669"/>
    <property type="project" value="TreeGrafter"/>
</dbReference>
<feature type="compositionally biased region" description="Basic and acidic residues" evidence="4">
    <location>
        <begin position="104"/>
        <end position="120"/>
    </location>
</feature>
<dbReference type="OrthoDB" id="1667110at2759"/>
<dbReference type="EMBL" id="ALBS01000300">
    <property type="protein sequence ID" value="EJT46194.1"/>
    <property type="molecule type" value="Genomic_DNA"/>
</dbReference>
<dbReference type="VEuPathDB" id="FungiDB:A1Q1_05278"/>
<proteinExistence type="predicted"/>
<feature type="region of interest" description="Disordered" evidence="4">
    <location>
        <begin position="1179"/>
        <end position="1201"/>
    </location>
</feature>
<feature type="compositionally biased region" description="Basic and acidic residues" evidence="4">
    <location>
        <begin position="731"/>
        <end position="741"/>
    </location>
</feature>
<dbReference type="GO" id="GO:0031490">
    <property type="term" value="F:chromatin DNA binding"/>
    <property type="evidence" value="ECO:0007669"/>
    <property type="project" value="TreeGrafter"/>
</dbReference>
<feature type="compositionally biased region" description="Acidic residues" evidence="4">
    <location>
        <begin position="169"/>
        <end position="178"/>
    </location>
</feature>
<evidence type="ECO:0000256" key="4">
    <source>
        <dbReference type="SAM" id="MobiDB-lite"/>
    </source>
</evidence>
<feature type="domain" description="JmjC" evidence="5">
    <location>
        <begin position="898"/>
        <end position="1076"/>
    </location>
</feature>
<dbReference type="RefSeq" id="XP_014177485.1">
    <property type="nucleotide sequence ID" value="XM_014322010.1"/>
</dbReference>
<organism evidence="6 7">
    <name type="scientific">Trichosporon asahii var. asahii (strain ATCC 90039 / CBS 2479 / JCM 2466 / KCTC 7840 / NBRC 103889/ NCYC 2677 / UAMH 7654)</name>
    <name type="common">Yeast</name>
    <dbReference type="NCBI Taxonomy" id="1186058"/>
    <lineage>
        <taxon>Eukaryota</taxon>
        <taxon>Fungi</taxon>
        <taxon>Dikarya</taxon>
        <taxon>Basidiomycota</taxon>
        <taxon>Agaricomycotina</taxon>
        <taxon>Tremellomycetes</taxon>
        <taxon>Trichosporonales</taxon>
        <taxon>Trichosporonaceae</taxon>
        <taxon>Trichosporon</taxon>
    </lineage>
</organism>
<dbReference type="PROSITE" id="PS51184">
    <property type="entry name" value="JMJC"/>
    <property type="match status" value="1"/>
</dbReference>
<keyword evidence="2" id="KW-0479">Metal-binding</keyword>
<evidence type="ECO:0000256" key="1">
    <source>
        <dbReference type="ARBA" id="ARBA00004123"/>
    </source>
</evidence>
<evidence type="ECO:0000256" key="3">
    <source>
        <dbReference type="ARBA" id="ARBA00023242"/>
    </source>
</evidence>
<evidence type="ECO:0000259" key="5">
    <source>
        <dbReference type="PROSITE" id="PS51184"/>
    </source>
</evidence>
<dbReference type="SMART" id="SM00558">
    <property type="entry name" value="JmjC"/>
    <property type="match status" value="1"/>
</dbReference>
<dbReference type="PANTHER" id="PTHR12549">
    <property type="entry name" value="JMJC DOMAIN-CONTAINING HISTONE DEMETHYLATION PROTEIN"/>
    <property type="match status" value="1"/>
</dbReference>